<evidence type="ECO:0000313" key="1">
    <source>
        <dbReference type="EMBL" id="KAI7801998.1"/>
    </source>
</evidence>
<feature type="non-terminal residue" evidence="1">
    <location>
        <position position="95"/>
    </location>
</feature>
<dbReference type="Proteomes" id="UP001059041">
    <property type="component" value="Linkage Group LG13"/>
</dbReference>
<dbReference type="EMBL" id="JAFHDT010000013">
    <property type="protein sequence ID" value="KAI7801998.1"/>
    <property type="molecule type" value="Genomic_DNA"/>
</dbReference>
<name>A0A9W7TT91_TRIRA</name>
<proteinExistence type="predicted"/>
<evidence type="ECO:0000313" key="2">
    <source>
        <dbReference type="Proteomes" id="UP001059041"/>
    </source>
</evidence>
<reference evidence="1" key="1">
    <citation type="submission" date="2021-02" db="EMBL/GenBank/DDBJ databases">
        <title>Comparative genomics reveals that relaxation of natural selection precedes convergent phenotypic evolution of cavefish.</title>
        <authorList>
            <person name="Peng Z."/>
        </authorList>
    </citation>
    <scope>NUCLEOTIDE SEQUENCE</scope>
    <source>
        <tissue evidence="1">Muscle</tissue>
    </source>
</reference>
<sequence length="95" mass="10934">SASFGRARRTTEQTDCLHRQVFLRLEDSWKCARTPTKRCDERGRRKSRRNEETVQVNDDLHHHKVPHLDGAAVRVCLRTPIPDGLRFGSLSSPLT</sequence>
<protein>
    <submittedName>
        <fullName evidence="1">Uncharacterized protein</fullName>
    </submittedName>
</protein>
<accession>A0A9W7TT91</accession>
<keyword evidence="2" id="KW-1185">Reference proteome</keyword>
<comment type="caution">
    <text evidence="1">The sequence shown here is derived from an EMBL/GenBank/DDBJ whole genome shotgun (WGS) entry which is preliminary data.</text>
</comment>
<dbReference type="AlphaFoldDB" id="A0A9W7TT91"/>
<gene>
    <name evidence="1" type="ORF">IRJ41_021046</name>
</gene>
<organism evidence="1 2">
    <name type="scientific">Triplophysa rosa</name>
    <name type="common">Cave loach</name>
    <dbReference type="NCBI Taxonomy" id="992332"/>
    <lineage>
        <taxon>Eukaryota</taxon>
        <taxon>Metazoa</taxon>
        <taxon>Chordata</taxon>
        <taxon>Craniata</taxon>
        <taxon>Vertebrata</taxon>
        <taxon>Euteleostomi</taxon>
        <taxon>Actinopterygii</taxon>
        <taxon>Neopterygii</taxon>
        <taxon>Teleostei</taxon>
        <taxon>Ostariophysi</taxon>
        <taxon>Cypriniformes</taxon>
        <taxon>Nemacheilidae</taxon>
        <taxon>Triplophysa</taxon>
    </lineage>
</organism>